<gene>
    <name evidence="1" type="ORF">KSMBR1_0874</name>
</gene>
<name>A0A2C9CCL2_KUEST</name>
<dbReference type="AlphaFoldDB" id="A0A2C9CCL2"/>
<protein>
    <submittedName>
        <fullName evidence="1">Putative CsbD-like protein</fullName>
    </submittedName>
</protein>
<evidence type="ECO:0000313" key="1">
    <source>
        <dbReference type="EMBL" id="SOH03385.1"/>
    </source>
</evidence>
<dbReference type="KEGG" id="kst:KSMBR1_0874"/>
<dbReference type="EMBL" id="LT934425">
    <property type="protein sequence ID" value="SOH03385.1"/>
    <property type="molecule type" value="Genomic_DNA"/>
</dbReference>
<evidence type="ECO:0000313" key="2">
    <source>
        <dbReference type="Proteomes" id="UP000221734"/>
    </source>
</evidence>
<proteinExistence type="predicted"/>
<keyword evidence="2" id="KW-1185">Reference proteome</keyword>
<dbReference type="OrthoDB" id="9956361at2"/>
<reference evidence="2" key="1">
    <citation type="submission" date="2017-10" db="EMBL/GenBank/DDBJ databases">
        <authorList>
            <person name="Frank J."/>
        </authorList>
    </citation>
    <scope>NUCLEOTIDE SEQUENCE [LARGE SCALE GENOMIC DNA]</scope>
</reference>
<accession>A0A2C9CCL2</accession>
<organism evidence="1 2">
    <name type="scientific">Kuenenia stuttgartiensis</name>
    <dbReference type="NCBI Taxonomy" id="174633"/>
    <lineage>
        <taxon>Bacteria</taxon>
        <taxon>Pseudomonadati</taxon>
        <taxon>Planctomycetota</taxon>
        <taxon>Candidatus Brocadiia</taxon>
        <taxon>Candidatus Brocadiales</taxon>
        <taxon>Candidatus Brocadiaceae</taxon>
        <taxon>Candidatus Kuenenia</taxon>
    </lineage>
</organism>
<sequence>MSNDRYEKVAQLVKGIFEKEFGKLSTDDFNEVVKILRINKEEAKTDFNKFYKDLDQDGKKEVDFMMSL</sequence>
<dbReference type="Proteomes" id="UP000221734">
    <property type="component" value="Chromosome Kuenenia_stuttgartiensis_MBR1"/>
</dbReference>
<dbReference type="RefSeq" id="WP_099324232.1">
    <property type="nucleotide sequence ID" value="NZ_LT934425.1"/>
</dbReference>